<reference evidence="3 4" key="1">
    <citation type="journal article" date="2015" name="Stand. Genomic Sci.">
        <title>Genomic Encyclopedia of Bacterial and Archaeal Type Strains, Phase III: the genomes of soil and plant-associated and newly described type strains.</title>
        <authorList>
            <person name="Whitman W.B."/>
            <person name="Woyke T."/>
            <person name="Klenk H.P."/>
            <person name="Zhou Y."/>
            <person name="Lilburn T.G."/>
            <person name="Beck B.J."/>
            <person name="De Vos P."/>
            <person name="Vandamme P."/>
            <person name="Eisen J.A."/>
            <person name="Garrity G."/>
            <person name="Hugenholtz P."/>
            <person name="Kyrpides N.C."/>
        </authorList>
    </citation>
    <scope>NUCLEOTIDE SEQUENCE [LARGE SCALE GENOMIC DNA]</scope>
    <source>
        <strain evidence="3 4">VKM Ac-2540</strain>
    </source>
</reference>
<name>A0A4Q7X0A0_9ACTN</name>
<proteinExistence type="predicted"/>
<sequence>MFRRTSEFGLVAVWCCLALLSGSCHGDRSREQSNPSLTAGTSPPSASTPTTGTSTVPGESGHQTTTVPTLSTTAPPTSRNPSAGATTGSGGAEDLALAEQIDLLAAGNGAASDCAADLENFPAKFAESPSVWISRAYDADMPLEYFVHSAICLHGFDQREAITVRVRAGSVTASTTVVPIAGEPNVEQYLGPRTLFDGHELPVYPVGVDLLMSQMWMLATTSAAREQFARGEKLSLTAVQAGKRAQAEQEVATPTVPERVGIDGLPEGRTRLLIMGFKVGQQVPVGLYRANEDESAQLVVRLGSVRMTAARAAEFEVDSDVLDGRMTGEYCVTVPLEEQFNCPRLQ</sequence>
<dbReference type="PROSITE" id="PS51257">
    <property type="entry name" value="PROKAR_LIPOPROTEIN"/>
    <property type="match status" value="1"/>
</dbReference>
<feature type="signal peptide" evidence="2">
    <location>
        <begin position="1"/>
        <end position="26"/>
    </location>
</feature>
<feature type="chain" id="PRO_5038465990" evidence="2">
    <location>
        <begin position="27"/>
        <end position="346"/>
    </location>
</feature>
<evidence type="ECO:0000256" key="1">
    <source>
        <dbReference type="SAM" id="MobiDB-lite"/>
    </source>
</evidence>
<keyword evidence="2" id="KW-0732">Signal</keyword>
<protein>
    <submittedName>
        <fullName evidence="3">Uncharacterized protein</fullName>
    </submittedName>
</protein>
<evidence type="ECO:0000313" key="4">
    <source>
        <dbReference type="Proteomes" id="UP000292027"/>
    </source>
</evidence>
<feature type="compositionally biased region" description="Low complexity" evidence="1">
    <location>
        <begin position="35"/>
        <end position="86"/>
    </location>
</feature>
<dbReference type="Proteomes" id="UP000292027">
    <property type="component" value="Unassembled WGS sequence"/>
</dbReference>
<organism evidence="3 4">
    <name type="scientific">Kribbella rubisoli</name>
    <dbReference type="NCBI Taxonomy" id="3075929"/>
    <lineage>
        <taxon>Bacteria</taxon>
        <taxon>Bacillati</taxon>
        <taxon>Actinomycetota</taxon>
        <taxon>Actinomycetes</taxon>
        <taxon>Propionibacteriales</taxon>
        <taxon>Kribbellaceae</taxon>
        <taxon>Kribbella</taxon>
    </lineage>
</organism>
<feature type="region of interest" description="Disordered" evidence="1">
    <location>
        <begin position="27"/>
        <end position="90"/>
    </location>
</feature>
<accession>A0A4Q7X0A0</accession>
<evidence type="ECO:0000256" key="2">
    <source>
        <dbReference type="SAM" id="SignalP"/>
    </source>
</evidence>
<keyword evidence="4" id="KW-1185">Reference proteome</keyword>
<evidence type="ECO:0000313" key="3">
    <source>
        <dbReference type="EMBL" id="RZU16231.1"/>
    </source>
</evidence>
<gene>
    <name evidence="3" type="ORF">EV645_3782</name>
</gene>
<dbReference type="EMBL" id="SHKR01000012">
    <property type="protein sequence ID" value="RZU16231.1"/>
    <property type="molecule type" value="Genomic_DNA"/>
</dbReference>
<dbReference type="AlphaFoldDB" id="A0A4Q7X0A0"/>
<comment type="caution">
    <text evidence="3">The sequence shown here is derived from an EMBL/GenBank/DDBJ whole genome shotgun (WGS) entry which is preliminary data.</text>
</comment>